<dbReference type="Proteomes" id="UP000799771">
    <property type="component" value="Unassembled WGS sequence"/>
</dbReference>
<name>A0A6A6AFG9_9PLEO</name>
<reference evidence="2" key="1">
    <citation type="journal article" date="2020" name="Stud. Mycol.">
        <title>101 Dothideomycetes genomes: a test case for predicting lifestyles and emergence of pathogens.</title>
        <authorList>
            <person name="Haridas S."/>
            <person name="Albert R."/>
            <person name="Binder M."/>
            <person name="Bloem J."/>
            <person name="Labutti K."/>
            <person name="Salamov A."/>
            <person name="Andreopoulos B."/>
            <person name="Baker S."/>
            <person name="Barry K."/>
            <person name="Bills G."/>
            <person name="Bluhm B."/>
            <person name="Cannon C."/>
            <person name="Castanera R."/>
            <person name="Culley D."/>
            <person name="Daum C."/>
            <person name="Ezra D."/>
            <person name="Gonzalez J."/>
            <person name="Henrissat B."/>
            <person name="Kuo A."/>
            <person name="Liang C."/>
            <person name="Lipzen A."/>
            <person name="Lutzoni F."/>
            <person name="Magnuson J."/>
            <person name="Mondo S."/>
            <person name="Nolan M."/>
            <person name="Ohm R."/>
            <person name="Pangilinan J."/>
            <person name="Park H.-J."/>
            <person name="Ramirez L."/>
            <person name="Alfaro M."/>
            <person name="Sun H."/>
            <person name="Tritt A."/>
            <person name="Yoshinaga Y."/>
            <person name="Zwiers L.-H."/>
            <person name="Turgeon B."/>
            <person name="Goodwin S."/>
            <person name="Spatafora J."/>
            <person name="Crous P."/>
            <person name="Grigoriev I."/>
        </authorList>
    </citation>
    <scope>NUCLEOTIDE SEQUENCE</scope>
    <source>
        <strain evidence="2">CBS 119687</strain>
    </source>
</reference>
<evidence type="ECO:0000256" key="1">
    <source>
        <dbReference type="SAM" id="SignalP"/>
    </source>
</evidence>
<dbReference type="RefSeq" id="XP_033524693.1">
    <property type="nucleotide sequence ID" value="XM_033667931.1"/>
</dbReference>
<organism evidence="2 3">
    <name type="scientific">Dothidotthia symphoricarpi CBS 119687</name>
    <dbReference type="NCBI Taxonomy" id="1392245"/>
    <lineage>
        <taxon>Eukaryota</taxon>
        <taxon>Fungi</taxon>
        <taxon>Dikarya</taxon>
        <taxon>Ascomycota</taxon>
        <taxon>Pezizomycotina</taxon>
        <taxon>Dothideomycetes</taxon>
        <taxon>Pleosporomycetidae</taxon>
        <taxon>Pleosporales</taxon>
        <taxon>Dothidotthiaceae</taxon>
        <taxon>Dothidotthia</taxon>
    </lineage>
</organism>
<keyword evidence="1" id="KW-0732">Signal</keyword>
<feature type="signal peptide" evidence="1">
    <location>
        <begin position="1"/>
        <end position="18"/>
    </location>
</feature>
<keyword evidence="3" id="KW-1185">Reference proteome</keyword>
<evidence type="ECO:0000313" key="2">
    <source>
        <dbReference type="EMBL" id="KAF2130306.1"/>
    </source>
</evidence>
<evidence type="ECO:0008006" key="4">
    <source>
        <dbReference type="Google" id="ProtNLM"/>
    </source>
</evidence>
<dbReference type="GeneID" id="54408363"/>
<dbReference type="AlphaFoldDB" id="A0A6A6AFG9"/>
<dbReference type="EMBL" id="ML977504">
    <property type="protein sequence ID" value="KAF2130306.1"/>
    <property type="molecule type" value="Genomic_DNA"/>
</dbReference>
<feature type="chain" id="PRO_5025624217" description="Cell wall protein PhiA" evidence="1">
    <location>
        <begin position="19"/>
        <end position="195"/>
    </location>
</feature>
<gene>
    <name evidence="2" type="ORF">P153DRAFT_365930</name>
</gene>
<sequence>MKFTTATLAAATAAIVSAYPSGTASNDTQIAVGDVFRLMTIRSASDLQYGSVQASNGGLLVNQPDQGASCDETVNYASFRLTEAGDLYLNTANPPQQIFVDRSGMGQGVIQFTTGVQGIGRNQERGPFAIQDGNLVFAQHNNLPPTGFQACPGAKNGGYSLWLSGAENPGGNSGCLGVLVKAVKEDKPISCAYTS</sequence>
<protein>
    <recommendedName>
        <fullName evidence="4">Cell wall protein PhiA</fullName>
    </recommendedName>
</protein>
<proteinExistence type="predicted"/>
<accession>A0A6A6AFG9</accession>
<evidence type="ECO:0000313" key="3">
    <source>
        <dbReference type="Proteomes" id="UP000799771"/>
    </source>
</evidence>
<dbReference type="OrthoDB" id="4093325at2759"/>